<evidence type="ECO:0000256" key="1">
    <source>
        <dbReference type="ARBA" id="ARBA00022574"/>
    </source>
</evidence>
<dbReference type="CDD" id="cd00200">
    <property type="entry name" value="WD40"/>
    <property type="match status" value="1"/>
</dbReference>
<dbReference type="InterPro" id="IPR036322">
    <property type="entry name" value="WD40_repeat_dom_sf"/>
</dbReference>
<dbReference type="PANTHER" id="PTHR44006:SF1">
    <property type="entry name" value="U5 SMALL NUCLEAR RIBONUCLEOPROTEIN 40 KDA PROTEIN"/>
    <property type="match status" value="1"/>
</dbReference>
<evidence type="ECO:0008006" key="8">
    <source>
        <dbReference type="Google" id="ProtNLM"/>
    </source>
</evidence>
<dbReference type="OrthoDB" id="1068471at2759"/>
<dbReference type="GO" id="GO:0008380">
    <property type="term" value="P:RNA splicing"/>
    <property type="evidence" value="ECO:0007669"/>
    <property type="project" value="UniProtKB-KW"/>
</dbReference>
<comment type="caution">
    <text evidence="6">The sequence shown here is derived from an EMBL/GenBank/DDBJ whole genome shotgun (WGS) entry which is preliminary data.</text>
</comment>
<dbReference type="PANTHER" id="PTHR44006">
    <property type="entry name" value="U5 SMALL NUCLEAR RIBONUCLEOPROTEIN 40 KDA PROTEIN"/>
    <property type="match status" value="1"/>
</dbReference>
<sequence length="359" mass="38622">MSAEKRLASNSFGTSQLVKRQKSSVDLGNSKAVSTTNANGANGALIQAVPRTSGLQAPIMELTGHNGEVFAARFDPAGHLIASGSMDRSIMLWRTYGQCENYGILTGHRGAILDLNWSRDSNVIFSASADMTLASWDLESGLRIRRHEGHEEVVNCLAVSKRGEEMLVSGSDDGYIGLWDPRQKRALDFIATDFPITSVAIAEAGNELYSGGIDNEIKAWDMRKQAVVYSMPGHTDTVTSLEVSPDTQSLLSYSHDGLAKTWDIRPFAPVDRQIRSFAGAPAGLEKNLIRACWDAKGSKIAAGSGDGTTCVWESQSAKLLYKLPGHKGTVNDVRFALGEDSIIVSGSSDRTLLLGELAS</sequence>
<dbReference type="InterPro" id="IPR052234">
    <property type="entry name" value="U5_snRNP_Component"/>
</dbReference>
<keyword evidence="3" id="KW-0677">Repeat</keyword>
<evidence type="ECO:0000313" key="7">
    <source>
        <dbReference type="Proteomes" id="UP000664521"/>
    </source>
</evidence>
<organism evidence="6 7">
    <name type="scientific">Heterodermia speciosa</name>
    <dbReference type="NCBI Taxonomy" id="116794"/>
    <lineage>
        <taxon>Eukaryota</taxon>
        <taxon>Fungi</taxon>
        <taxon>Dikarya</taxon>
        <taxon>Ascomycota</taxon>
        <taxon>Pezizomycotina</taxon>
        <taxon>Lecanoromycetes</taxon>
        <taxon>OSLEUM clade</taxon>
        <taxon>Lecanoromycetidae</taxon>
        <taxon>Caliciales</taxon>
        <taxon>Physciaceae</taxon>
        <taxon>Heterodermia</taxon>
    </lineage>
</organism>
<dbReference type="GO" id="GO:0006397">
    <property type="term" value="P:mRNA processing"/>
    <property type="evidence" value="ECO:0007669"/>
    <property type="project" value="UniProtKB-KW"/>
</dbReference>
<dbReference type="SMART" id="SM00320">
    <property type="entry name" value="WD40"/>
    <property type="match status" value="7"/>
</dbReference>
<protein>
    <recommendedName>
        <fullName evidence="8">Anaphase-promoting complex subunit 4 WD40 domain-containing protein</fullName>
    </recommendedName>
</protein>
<keyword evidence="1 5" id="KW-0853">WD repeat</keyword>
<name>A0A8H3I305_9LECA</name>
<dbReference type="InterPro" id="IPR019775">
    <property type="entry name" value="WD40_repeat_CS"/>
</dbReference>
<dbReference type="EMBL" id="CAJPDS010000012">
    <property type="protein sequence ID" value="CAF9913102.1"/>
    <property type="molecule type" value="Genomic_DNA"/>
</dbReference>
<gene>
    <name evidence="6" type="ORF">HETSPECPRED_001326</name>
</gene>
<dbReference type="InterPro" id="IPR015943">
    <property type="entry name" value="WD40/YVTN_repeat-like_dom_sf"/>
</dbReference>
<dbReference type="GO" id="GO:0003723">
    <property type="term" value="F:RNA binding"/>
    <property type="evidence" value="ECO:0007669"/>
    <property type="project" value="TreeGrafter"/>
</dbReference>
<reference evidence="6" key="1">
    <citation type="submission" date="2021-03" db="EMBL/GenBank/DDBJ databases">
        <authorList>
            <person name="Tagirdzhanova G."/>
        </authorList>
    </citation>
    <scope>NUCLEOTIDE SEQUENCE</scope>
</reference>
<feature type="repeat" description="WD" evidence="5">
    <location>
        <begin position="105"/>
        <end position="146"/>
    </location>
</feature>
<dbReference type="AlphaFoldDB" id="A0A8H3I305"/>
<feature type="repeat" description="WD" evidence="5">
    <location>
        <begin position="231"/>
        <end position="265"/>
    </location>
</feature>
<proteinExistence type="predicted"/>
<evidence type="ECO:0000256" key="2">
    <source>
        <dbReference type="ARBA" id="ARBA00022664"/>
    </source>
</evidence>
<accession>A0A8H3I305</accession>
<dbReference type="Proteomes" id="UP000664521">
    <property type="component" value="Unassembled WGS sequence"/>
</dbReference>
<keyword evidence="4" id="KW-0508">mRNA splicing</keyword>
<feature type="repeat" description="WD" evidence="5">
    <location>
        <begin position="323"/>
        <end position="359"/>
    </location>
</feature>
<dbReference type="InterPro" id="IPR001680">
    <property type="entry name" value="WD40_rpt"/>
</dbReference>
<evidence type="ECO:0000256" key="5">
    <source>
        <dbReference type="PROSITE-ProRule" id="PRU00221"/>
    </source>
</evidence>
<feature type="repeat" description="WD" evidence="5">
    <location>
        <begin position="62"/>
        <end position="93"/>
    </location>
</feature>
<evidence type="ECO:0000256" key="4">
    <source>
        <dbReference type="ARBA" id="ARBA00023187"/>
    </source>
</evidence>
<dbReference type="Pfam" id="PF00400">
    <property type="entry name" value="WD40"/>
    <property type="match status" value="7"/>
</dbReference>
<dbReference type="PRINTS" id="PR00320">
    <property type="entry name" value="GPROTEINBRPT"/>
</dbReference>
<keyword evidence="7" id="KW-1185">Reference proteome</keyword>
<dbReference type="InterPro" id="IPR020472">
    <property type="entry name" value="WD40_PAC1"/>
</dbReference>
<dbReference type="SUPFAM" id="SSF50978">
    <property type="entry name" value="WD40 repeat-like"/>
    <property type="match status" value="1"/>
</dbReference>
<dbReference type="PROSITE" id="PS50294">
    <property type="entry name" value="WD_REPEATS_REGION"/>
    <property type="match status" value="5"/>
</dbReference>
<feature type="repeat" description="WD" evidence="5">
    <location>
        <begin position="147"/>
        <end position="189"/>
    </location>
</feature>
<dbReference type="PROSITE" id="PS00678">
    <property type="entry name" value="WD_REPEATS_1"/>
    <property type="match status" value="2"/>
</dbReference>
<evidence type="ECO:0000256" key="3">
    <source>
        <dbReference type="ARBA" id="ARBA00022737"/>
    </source>
</evidence>
<dbReference type="Gene3D" id="2.130.10.10">
    <property type="entry name" value="YVTN repeat-like/Quinoprotein amine dehydrogenase"/>
    <property type="match status" value="1"/>
</dbReference>
<keyword evidence="2" id="KW-0507">mRNA processing</keyword>
<dbReference type="PROSITE" id="PS50082">
    <property type="entry name" value="WD_REPEATS_2"/>
    <property type="match status" value="6"/>
</dbReference>
<dbReference type="GO" id="GO:0071013">
    <property type="term" value="C:catalytic step 2 spliceosome"/>
    <property type="evidence" value="ECO:0007669"/>
    <property type="project" value="TreeGrafter"/>
</dbReference>
<feature type="repeat" description="WD" evidence="5">
    <location>
        <begin position="189"/>
        <end position="230"/>
    </location>
</feature>
<evidence type="ECO:0000313" key="6">
    <source>
        <dbReference type="EMBL" id="CAF9913102.1"/>
    </source>
</evidence>